<name>A0A3N4Q3B8_9BACT</name>
<sequence length="148" mass="16571">MYKNIFRMLPVAALIALAACQGGAPAGNTAAIADSLKVDSLSADVMNIHDEAMAKMMVIRRLKTRMAEISDSLGHDTKVSNPYIAAEFRLDSANRAMENWMQGYDMHLENKTTAEKKAYLESEKKKIEEVKTFMLETIDQAKKLLKEE</sequence>
<keyword evidence="1" id="KW-0732">Signal</keyword>
<organism evidence="2 3">
    <name type="scientific">Chitinophaga lutea</name>
    <dbReference type="NCBI Taxonomy" id="2488634"/>
    <lineage>
        <taxon>Bacteria</taxon>
        <taxon>Pseudomonadati</taxon>
        <taxon>Bacteroidota</taxon>
        <taxon>Chitinophagia</taxon>
        <taxon>Chitinophagales</taxon>
        <taxon>Chitinophagaceae</taxon>
        <taxon>Chitinophaga</taxon>
    </lineage>
</organism>
<keyword evidence="3" id="KW-1185">Reference proteome</keyword>
<comment type="caution">
    <text evidence="2">The sequence shown here is derived from an EMBL/GenBank/DDBJ whole genome shotgun (WGS) entry which is preliminary data.</text>
</comment>
<feature type="signal peptide" evidence="1">
    <location>
        <begin position="1"/>
        <end position="26"/>
    </location>
</feature>
<feature type="chain" id="PRO_5018264131" description="Viral A-type inclusion protein" evidence="1">
    <location>
        <begin position="27"/>
        <end position="148"/>
    </location>
</feature>
<dbReference type="EMBL" id="RPDH01000001">
    <property type="protein sequence ID" value="RPE14075.1"/>
    <property type="molecule type" value="Genomic_DNA"/>
</dbReference>
<reference evidence="2 3" key="1">
    <citation type="submission" date="2018-11" db="EMBL/GenBank/DDBJ databases">
        <title>Chitinophaga lutea sp.nov., isolate from arsenic contaminated soil.</title>
        <authorList>
            <person name="Zong Y."/>
        </authorList>
    </citation>
    <scope>NUCLEOTIDE SEQUENCE [LARGE SCALE GENOMIC DNA]</scope>
    <source>
        <strain evidence="2 3">ZY74</strain>
    </source>
</reference>
<gene>
    <name evidence="2" type="ORF">EGT74_11365</name>
</gene>
<dbReference type="Proteomes" id="UP000278351">
    <property type="component" value="Unassembled WGS sequence"/>
</dbReference>
<dbReference type="RefSeq" id="WP_123846588.1">
    <property type="nucleotide sequence ID" value="NZ_RPDH01000001.1"/>
</dbReference>
<dbReference type="OrthoDB" id="1436925at2"/>
<protein>
    <recommendedName>
        <fullName evidence="4">Viral A-type inclusion protein</fullName>
    </recommendedName>
</protein>
<evidence type="ECO:0000313" key="3">
    <source>
        <dbReference type="Proteomes" id="UP000278351"/>
    </source>
</evidence>
<evidence type="ECO:0008006" key="4">
    <source>
        <dbReference type="Google" id="ProtNLM"/>
    </source>
</evidence>
<dbReference type="PROSITE" id="PS51257">
    <property type="entry name" value="PROKAR_LIPOPROTEIN"/>
    <property type="match status" value="1"/>
</dbReference>
<accession>A0A3N4Q3B8</accession>
<evidence type="ECO:0000313" key="2">
    <source>
        <dbReference type="EMBL" id="RPE14075.1"/>
    </source>
</evidence>
<proteinExistence type="predicted"/>
<evidence type="ECO:0000256" key="1">
    <source>
        <dbReference type="SAM" id="SignalP"/>
    </source>
</evidence>
<dbReference type="AlphaFoldDB" id="A0A3N4Q3B8"/>